<evidence type="ECO:0000256" key="1">
    <source>
        <dbReference type="ARBA" id="ARBA00001625"/>
    </source>
</evidence>
<feature type="binding site" evidence="4">
    <location>
        <position position="88"/>
    </location>
    <ligand>
        <name>Mg(2+)</name>
        <dbReference type="ChEBI" id="CHEBI:18420"/>
        <label>1</label>
    </ligand>
</feature>
<feature type="binding site" evidence="4">
    <location>
        <position position="67"/>
    </location>
    <ligand>
        <name>substrate</name>
    </ligand>
</feature>
<comment type="catalytic activity">
    <reaction evidence="1 4">
        <text>adenosine 3',5'-bisphosphate + H2O = AMP + phosphate</text>
        <dbReference type="Rhea" id="RHEA:10040"/>
        <dbReference type="ChEBI" id="CHEBI:15377"/>
        <dbReference type="ChEBI" id="CHEBI:43474"/>
        <dbReference type="ChEBI" id="CHEBI:58343"/>
        <dbReference type="ChEBI" id="CHEBI:456215"/>
        <dbReference type="EC" id="3.1.3.7"/>
    </reaction>
</comment>
<dbReference type="CDD" id="cd01638">
    <property type="entry name" value="CysQ"/>
    <property type="match status" value="1"/>
</dbReference>
<gene>
    <name evidence="4 5" type="primary">cysQ</name>
    <name evidence="5" type="ORF">QC823_08590</name>
</gene>
<dbReference type="PANTHER" id="PTHR43028">
    <property type="entry name" value="3'(2'),5'-BISPHOSPHATE NUCLEOTIDASE 1"/>
    <property type="match status" value="1"/>
</dbReference>
<dbReference type="InterPro" id="IPR000760">
    <property type="entry name" value="Inositol_monophosphatase-like"/>
</dbReference>
<dbReference type="PRINTS" id="PR00377">
    <property type="entry name" value="IMPHPHTASES"/>
</dbReference>
<evidence type="ECO:0000256" key="4">
    <source>
        <dbReference type="HAMAP-Rule" id="MF_02095"/>
    </source>
</evidence>
<protein>
    <recommendedName>
        <fullName evidence="4">3'(2'),5'-bisphosphate nucleotidase CysQ</fullName>
        <ecNumber evidence="4">3.1.3.7</ecNumber>
    </recommendedName>
    <alternativeName>
        <fullName evidence="4">3'(2'),5-bisphosphonucleoside 3'(2')-phosphohydrolase</fullName>
    </alternativeName>
    <alternativeName>
        <fullName evidence="4">3'-phosphoadenosine 5'-phosphate phosphatase</fullName>
        <shortName evidence="4">PAP phosphatase</shortName>
    </alternativeName>
</protein>
<dbReference type="EMBL" id="JARWAN010000011">
    <property type="protein sequence ID" value="MDR5899044.1"/>
    <property type="molecule type" value="Genomic_DNA"/>
</dbReference>
<sequence length="258" mass="27669">MDINDLLDTVEGIAREAGDAIMAVYARDFSVEEKEDKSPLTEADKAAHHIIMNRLDALPQSIPVLSEEDVQGFAGPDVDGRYWLVDPLDGTKEFIKRNDEFTVNIALIEQGKPVLGVVVAPALGTAYLAAKGVGAVKIDEHGVRHTLHVAGKPDANTPWRVMGSRSHASPALAGWLKKLGEHTIRPLGSSLKLCVIAEGKADVYPRLGPTCLWDTGAAQAVVEQAGGRVVTLQGEPLSYATPSETLNPDFVVWGYGKT</sequence>
<feature type="binding site" evidence="4">
    <location>
        <position position="214"/>
    </location>
    <ligand>
        <name>substrate</name>
    </ligand>
</feature>
<keyword evidence="4 5" id="KW-0378">Hydrolase</keyword>
<dbReference type="RefSeq" id="WP_309655935.1">
    <property type="nucleotide sequence ID" value="NZ_JARWAN010000011.1"/>
</dbReference>
<dbReference type="SUPFAM" id="SSF56655">
    <property type="entry name" value="Carbohydrate phosphatase"/>
    <property type="match status" value="1"/>
</dbReference>
<reference evidence="5 6" key="1">
    <citation type="submission" date="2023-04" db="EMBL/GenBank/DDBJ databases">
        <title>A long-awaited taxogenomic arrangement of the family Halomonadaceae.</title>
        <authorList>
            <person name="De La Haba R."/>
            <person name="Chuvochina M."/>
            <person name="Wittouck S."/>
            <person name="Arahal D.R."/>
            <person name="Sanchez-Porro C."/>
            <person name="Hugenholtz P."/>
            <person name="Ventosa A."/>
        </authorList>
    </citation>
    <scope>NUCLEOTIDE SEQUENCE [LARGE SCALE GENOMIC DNA]</scope>
    <source>
        <strain evidence="5 6">DSM 21020</strain>
    </source>
</reference>
<proteinExistence type="inferred from homology"/>
<dbReference type="EC" id="3.1.3.7" evidence="4"/>
<comment type="similarity">
    <text evidence="4">Belongs to the inositol monophosphatase superfamily. CysQ family.</text>
</comment>
<feature type="binding site" evidence="4">
    <location>
        <position position="86"/>
    </location>
    <ligand>
        <name>Mg(2+)</name>
        <dbReference type="ChEBI" id="CHEBI:18420"/>
        <label>2</label>
    </ligand>
</feature>
<keyword evidence="4" id="KW-0472">Membrane</keyword>
<keyword evidence="3 4" id="KW-0460">Magnesium</keyword>
<feature type="binding site" evidence="4">
    <location>
        <position position="86"/>
    </location>
    <ligand>
        <name>Mg(2+)</name>
        <dbReference type="ChEBI" id="CHEBI:18420"/>
        <label>1</label>
    </ligand>
</feature>
<dbReference type="InterPro" id="IPR006240">
    <property type="entry name" value="CysQ"/>
</dbReference>
<evidence type="ECO:0000256" key="2">
    <source>
        <dbReference type="ARBA" id="ARBA00022723"/>
    </source>
</evidence>
<keyword evidence="6" id="KW-1185">Reference proteome</keyword>
<dbReference type="Pfam" id="PF00459">
    <property type="entry name" value="Inositol_P"/>
    <property type="match status" value="1"/>
</dbReference>
<keyword evidence="4" id="KW-0997">Cell inner membrane</keyword>
<comment type="caution">
    <text evidence="5">The sequence shown here is derived from an EMBL/GenBank/DDBJ whole genome shotgun (WGS) entry which is preliminary data.</text>
</comment>
<dbReference type="PANTHER" id="PTHR43028:SF5">
    <property type="entry name" value="3'(2'),5'-BISPHOSPHATE NUCLEOTIDASE 1"/>
    <property type="match status" value="1"/>
</dbReference>
<dbReference type="InterPro" id="IPR020583">
    <property type="entry name" value="Inositol_monoP_metal-BS"/>
</dbReference>
<evidence type="ECO:0000256" key="3">
    <source>
        <dbReference type="ARBA" id="ARBA00022842"/>
    </source>
</evidence>
<keyword evidence="2 4" id="KW-0479">Metal-binding</keyword>
<feature type="binding site" evidence="4">
    <location>
        <begin position="88"/>
        <end position="91"/>
    </location>
    <ligand>
        <name>substrate</name>
    </ligand>
</feature>
<dbReference type="Gene3D" id="3.40.190.80">
    <property type="match status" value="1"/>
</dbReference>
<keyword evidence="4" id="KW-1003">Cell membrane</keyword>
<evidence type="ECO:0000313" key="5">
    <source>
        <dbReference type="EMBL" id="MDR5899044.1"/>
    </source>
</evidence>
<evidence type="ECO:0000313" key="6">
    <source>
        <dbReference type="Proteomes" id="UP001254564"/>
    </source>
</evidence>
<comment type="cofactor">
    <cofactor evidence="4">
        <name>Mg(2+)</name>
        <dbReference type="ChEBI" id="CHEBI:18420"/>
    </cofactor>
</comment>
<dbReference type="Gene3D" id="3.30.540.10">
    <property type="entry name" value="Fructose-1,6-Bisphosphatase, subunit A, domain 1"/>
    <property type="match status" value="1"/>
</dbReference>
<comment type="function">
    <text evidence="4">Converts adenosine-3',5'-bisphosphate (PAP) to AMP.</text>
</comment>
<dbReference type="PROSITE" id="PS00629">
    <property type="entry name" value="IMP_1"/>
    <property type="match status" value="1"/>
</dbReference>
<accession>A0ABU1H429</accession>
<dbReference type="NCBIfam" id="TIGR01331">
    <property type="entry name" value="bisphos_cysQ"/>
    <property type="match status" value="1"/>
</dbReference>
<dbReference type="InterPro" id="IPR050725">
    <property type="entry name" value="CysQ/Inositol_MonoPase"/>
</dbReference>
<feature type="binding site" evidence="4">
    <location>
        <position position="89"/>
    </location>
    <ligand>
        <name>Mg(2+)</name>
        <dbReference type="ChEBI" id="CHEBI:18420"/>
        <label>2</label>
    </ligand>
</feature>
<feature type="binding site" evidence="4">
    <location>
        <position position="67"/>
    </location>
    <ligand>
        <name>Mg(2+)</name>
        <dbReference type="ChEBI" id="CHEBI:18420"/>
        <label>1</label>
    </ligand>
</feature>
<dbReference type="HAMAP" id="MF_02095">
    <property type="entry name" value="CysQ"/>
    <property type="match status" value="1"/>
</dbReference>
<comment type="subcellular location">
    <subcellularLocation>
        <location evidence="4">Cell inner membrane</location>
        <topology evidence="4">Peripheral membrane protein</topology>
        <orientation evidence="4">Cytoplasmic side</orientation>
    </subcellularLocation>
</comment>
<dbReference type="Proteomes" id="UP001254564">
    <property type="component" value="Unassembled WGS sequence"/>
</dbReference>
<dbReference type="GO" id="GO:0008441">
    <property type="term" value="F:3'(2'),5'-bisphosphate nucleotidase activity"/>
    <property type="evidence" value="ECO:0007669"/>
    <property type="project" value="UniProtKB-EC"/>
</dbReference>
<feature type="binding site" evidence="4">
    <location>
        <position position="214"/>
    </location>
    <ligand>
        <name>Mg(2+)</name>
        <dbReference type="ChEBI" id="CHEBI:18420"/>
        <label>2</label>
    </ligand>
</feature>
<organism evidence="5 6">
    <name type="scientific">Vreelandella vilamensis</name>
    <dbReference type="NCBI Taxonomy" id="531309"/>
    <lineage>
        <taxon>Bacteria</taxon>
        <taxon>Pseudomonadati</taxon>
        <taxon>Pseudomonadota</taxon>
        <taxon>Gammaproteobacteria</taxon>
        <taxon>Oceanospirillales</taxon>
        <taxon>Halomonadaceae</taxon>
        <taxon>Vreelandella</taxon>
    </lineage>
</organism>
<name>A0ABU1H429_9GAMM</name>